<organism evidence="1 2">
    <name type="scientific">Vitis vinifera</name>
    <name type="common">Grape</name>
    <dbReference type="NCBI Taxonomy" id="29760"/>
    <lineage>
        <taxon>Eukaryota</taxon>
        <taxon>Viridiplantae</taxon>
        <taxon>Streptophyta</taxon>
        <taxon>Embryophyta</taxon>
        <taxon>Tracheophyta</taxon>
        <taxon>Spermatophyta</taxon>
        <taxon>Magnoliopsida</taxon>
        <taxon>eudicotyledons</taxon>
        <taxon>Gunneridae</taxon>
        <taxon>Pentapetalae</taxon>
        <taxon>rosids</taxon>
        <taxon>Vitales</taxon>
        <taxon>Vitaceae</taxon>
        <taxon>Viteae</taxon>
        <taxon>Vitis</taxon>
    </lineage>
</organism>
<dbReference type="Gene3D" id="1.10.760.10">
    <property type="entry name" value="Cytochrome c-like domain"/>
    <property type="match status" value="1"/>
</dbReference>
<dbReference type="EMBL" id="FN596257">
    <property type="protein sequence ID" value="CCB58736.1"/>
    <property type="molecule type" value="Genomic_DNA"/>
</dbReference>
<dbReference type="STRING" id="29760.F6HVM3"/>
<evidence type="ECO:0000313" key="2">
    <source>
        <dbReference type="Proteomes" id="UP000009183"/>
    </source>
</evidence>
<protein>
    <recommendedName>
        <fullName evidence="3">Cytochrome c</fullName>
    </recommendedName>
</protein>
<dbReference type="PaxDb" id="29760-VIT_13s0106g00090.t01"/>
<dbReference type="PRINTS" id="PR00604">
    <property type="entry name" value="CYTCHRMECIAB"/>
</dbReference>
<evidence type="ECO:0000313" key="1">
    <source>
        <dbReference type="EMBL" id="CCB58736.1"/>
    </source>
</evidence>
<dbReference type="HOGENOM" id="CLU_217724_0_0_1"/>
<dbReference type="GO" id="GO:0020037">
    <property type="term" value="F:heme binding"/>
    <property type="evidence" value="ECO:0007669"/>
    <property type="project" value="InterPro"/>
</dbReference>
<dbReference type="SUPFAM" id="SSF46626">
    <property type="entry name" value="Cytochrome c"/>
    <property type="match status" value="1"/>
</dbReference>
<evidence type="ECO:0008006" key="3">
    <source>
        <dbReference type="Google" id="ProtNLM"/>
    </source>
</evidence>
<keyword evidence="2" id="KW-1185">Reference proteome</keyword>
<sequence length="32" mass="3620">MQYIPGTKMVFPGLKKPQERADLIAYLKQAIA</sequence>
<reference evidence="2" key="1">
    <citation type="journal article" date="2007" name="Nature">
        <title>The grapevine genome sequence suggests ancestral hexaploidization in major angiosperm phyla.</title>
        <authorList>
            <consortium name="The French-Italian Public Consortium for Grapevine Genome Characterization."/>
            <person name="Jaillon O."/>
            <person name="Aury J.-M."/>
            <person name="Noel B."/>
            <person name="Policriti A."/>
            <person name="Clepet C."/>
            <person name="Casagrande A."/>
            <person name="Choisne N."/>
            <person name="Aubourg S."/>
            <person name="Vitulo N."/>
            <person name="Jubin C."/>
            <person name="Vezzi A."/>
            <person name="Legeai F."/>
            <person name="Hugueney P."/>
            <person name="Dasilva C."/>
            <person name="Horner D."/>
            <person name="Mica E."/>
            <person name="Jublot D."/>
            <person name="Poulain J."/>
            <person name="Bruyere C."/>
            <person name="Billault A."/>
            <person name="Segurens B."/>
            <person name="Gouyvenoux M."/>
            <person name="Ugarte E."/>
            <person name="Cattonaro F."/>
            <person name="Anthouard V."/>
            <person name="Vico V."/>
            <person name="Del Fabbro C."/>
            <person name="Alaux M."/>
            <person name="Di Gaspero G."/>
            <person name="Dumas V."/>
            <person name="Felice N."/>
            <person name="Paillard S."/>
            <person name="Juman I."/>
            <person name="Moroldo M."/>
            <person name="Scalabrin S."/>
            <person name="Canaguier A."/>
            <person name="Le Clainche I."/>
            <person name="Malacrida G."/>
            <person name="Durand E."/>
            <person name="Pesole G."/>
            <person name="Laucou V."/>
            <person name="Chatelet P."/>
            <person name="Merdinoglu D."/>
            <person name="Delledonne M."/>
            <person name="Pezzotti M."/>
            <person name="Lecharny A."/>
            <person name="Scarpelli C."/>
            <person name="Artiguenave F."/>
            <person name="Pe M.E."/>
            <person name="Valle G."/>
            <person name="Morgante M."/>
            <person name="Caboche M."/>
            <person name="Adam-Blondon A.-F."/>
            <person name="Weissenbach J."/>
            <person name="Quetier F."/>
            <person name="Wincker P."/>
        </authorList>
    </citation>
    <scope>NUCLEOTIDE SEQUENCE [LARGE SCALE GENOMIC DNA]</scope>
    <source>
        <strain evidence="2">cv. Pinot noir / PN40024</strain>
    </source>
</reference>
<accession>F6HVM3</accession>
<dbReference type="GO" id="GO:0009055">
    <property type="term" value="F:electron transfer activity"/>
    <property type="evidence" value="ECO:0007669"/>
    <property type="project" value="InterPro"/>
</dbReference>
<dbReference type="FunFam" id="1.10.760.10:FF:000094">
    <property type="entry name" value="Uncharacterized protein"/>
    <property type="match status" value="1"/>
</dbReference>
<name>F6HVM3_VITVI</name>
<dbReference type="InterPro" id="IPR002327">
    <property type="entry name" value="Cyt_c_1A/1B"/>
</dbReference>
<proteinExistence type="predicted"/>
<dbReference type="InterPro" id="IPR036909">
    <property type="entry name" value="Cyt_c-like_dom_sf"/>
</dbReference>
<dbReference type="InParanoid" id="F6HVM3"/>
<dbReference type="AlphaFoldDB" id="F6HVM3"/>
<dbReference type="Proteomes" id="UP000009183">
    <property type="component" value="Chromosome 13"/>
</dbReference>
<gene>
    <name evidence="1" type="ordered locus">VIT_13s0106g00090</name>
</gene>